<dbReference type="AlphaFoldDB" id="A0ABD3GRM2"/>
<gene>
    <name evidence="1" type="ORF">R1sor_024829</name>
</gene>
<comment type="caution">
    <text evidence="1">The sequence shown here is derived from an EMBL/GenBank/DDBJ whole genome shotgun (WGS) entry which is preliminary data.</text>
</comment>
<evidence type="ECO:0000313" key="1">
    <source>
        <dbReference type="EMBL" id="KAL3681873.1"/>
    </source>
</evidence>
<protein>
    <submittedName>
        <fullName evidence="1">Uncharacterized protein</fullName>
    </submittedName>
</protein>
<accession>A0ABD3GRM2</accession>
<keyword evidence="2" id="KW-1185">Reference proteome</keyword>
<sequence length="402" mass="45689">MKESEFVSSSSTEWLILSERGLDLVSTQVKDGSKKTNERVKDALAMIGLLNYIWRIYTWQQQEICCDFVLHWNETEKKTVVNGLEIDVSGETFVKVTGLETEENSGDADQEDLFSEYVSLRSLQRMREGNNYESTGVLLTKFREPWLRDLLTLLSVTVGMECNNLNRAAPHVIQLVFESVSDNQFRRNQMIHYNFTYEVSRMQSMWESSQRRPIREETAAGPVMCFLYAHAILTRSLASVDGLLWFAGEKTMRIAIEFPGGKTKKITFEGERRVPSKSVIKSVGLEEECLMEEASAGLTSLEVTSRELAHPAKRNRLLEQCLPSRCLPTDLLTLEGWAAKVLELECTIARQNAELAENRLRLFTQGTSRSVRDSSGGDDESVFKSSFYDELGLRRGFVLRGT</sequence>
<organism evidence="1 2">
    <name type="scientific">Riccia sorocarpa</name>
    <dbReference type="NCBI Taxonomy" id="122646"/>
    <lineage>
        <taxon>Eukaryota</taxon>
        <taxon>Viridiplantae</taxon>
        <taxon>Streptophyta</taxon>
        <taxon>Embryophyta</taxon>
        <taxon>Marchantiophyta</taxon>
        <taxon>Marchantiopsida</taxon>
        <taxon>Marchantiidae</taxon>
        <taxon>Marchantiales</taxon>
        <taxon>Ricciaceae</taxon>
        <taxon>Riccia</taxon>
    </lineage>
</organism>
<reference evidence="1 2" key="1">
    <citation type="submission" date="2024-09" db="EMBL/GenBank/DDBJ databases">
        <title>Chromosome-scale assembly of Riccia sorocarpa.</title>
        <authorList>
            <person name="Paukszto L."/>
        </authorList>
    </citation>
    <scope>NUCLEOTIDE SEQUENCE [LARGE SCALE GENOMIC DNA]</scope>
    <source>
        <strain evidence="1">LP-2024</strain>
        <tissue evidence="1">Aerial parts of the thallus</tissue>
    </source>
</reference>
<name>A0ABD3GRM2_9MARC</name>
<dbReference type="EMBL" id="JBJQOH010000007">
    <property type="protein sequence ID" value="KAL3681873.1"/>
    <property type="molecule type" value="Genomic_DNA"/>
</dbReference>
<dbReference type="Proteomes" id="UP001633002">
    <property type="component" value="Unassembled WGS sequence"/>
</dbReference>
<evidence type="ECO:0000313" key="2">
    <source>
        <dbReference type="Proteomes" id="UP001633002"/>
    </source>
</evidence>
<proteinExistence type="predicted"/>